<feature type="compositionally biased region" description="Low complexity" evidence="5">
    <location>
        <begin position="524"/>
        <end position="550"/>
    </location>
</feature>
<feature type="region of interest" description="Disordered" evidence="5">
    <location>
        <begin position="435"/>
        <end position="471"/>
    </location>
</feature>
<comment type="caution">
    <text evidence="8">The sequence shown here is derived from an EMBL/GenBank/DDBJ whole genome shotgun (WGS) entry which is preliminary data.</text>
</comment>
<feature type="transmembrane region" description="Helical" evidence="6">
    <location>
        <begin position="727"/>
        <end position="751"/>
    </location>
</feature>
<feature type="compositionally biased region" description="Low complexity" evidence="5">
    <location>
        <begin position="442"/>
        <end position="454"/>
    </location>
</feature>
<feature type="region of interest" description="Disordered" evidence="5">
    <location>
        <begin position="524"/>
        <end position="552"/>
    </location>
</feature>
<feature type="transmembrane region" description="Helical" evidence="6">
    <location>
        <begin position="648"/>
        <end position="667"/>
    </location>
</feature>
<feature type="compositionally biased region" description="Low complexity" evidence="5">
    <location>
        <begin position="312"/>
        <end position="326"/>
    </location>
</feature>
<dbReference type="InterPro" id="IPR004853">
    <property type="entry name" value="Sugar_P_trans_dom"/>
</dbReference>
<feature type="region of interest" description="Disordered" evidence="5">
    <location>
        <begin position="372"/>
        <end position="412"/>
    </location>
</feature>
<dbReference type="OrthoDB" id="10261634at2759"/>
<feature type="region of interest" description="Disordered" evidence="5">
    <location>
        <begin position="1"/>
        <end position="26"/>
    </location>
</feature>
<feature type="region of interest" description="Disordered" evidence="5">
    <location>
        <begin position="38"/>
        <end position="74"/>
    </location>
</feature>
<reference evidence="8 9" key="1">
    <citation type="journal article" date="2020" name="ISME J.">
        <title>Uncovering the hidden diversity of litter-decomposition mechanisms in mushroom-forming fungi.</title>
        <authorList>
            <person name="Floudas D."/>
            <person name="Bentzer J."/>
            <person name="Ahren D."/>
            <person name="Johansson T."/>
            <person name="Persson P."/>
            <person name="Tunlid A."/>
        </authorList>
    </citation>
    <scope>NUCLEOTIDE SEQUENCE [LARGE SCALE GENOMIC DNA]</scope>
    <source>
        <strain evidence="8 9">CBS 101986</strain>
    </source>
</reference>
<evidence type="ECO:0000313" key="9">
    <source>
        <dbReference type="Proteomes" id="UP000567179"/>
    </source>
</evidence>
<feature type="transmembrane region" description="Helical" evidence="6">
    <location>
        <begin position="992"/>
        <end position="1010"/>
    </location>
</feature>
<comment type="subcellular location">
    <subcellularLocation>
        <location evidence="1">Membrane</location>
        <topology evidence="1">Multi-pass membrane protein</topology>
    </subcellularLocation>
</comment>
<evidence type="ECO:0000313" key="8">
    <source>
        <dbReference type="EMBL" id="KAF5325189.1"/>
    </source>
</evidence>
<feature type="region of interest" description="Disordered" evidence="5">
    <location>
        <begin position="258"/>
        <end position="332"/>
    </location>
</feature>
<evidence type="ECO:0000256" key="1">
    <source>
        <dbReference type="ARBA" id="ARBA00004141"/>
    </source>
</evidence>
<protein>
    <recommendedName>
        <fullName evidence="7">Sugar phosphate transporter domain-containing protein</fullName>
    </recommendedName>
</protein>
<dbReference type="Pfam" id="PF03151">
    <property type="entry name" value="TPT"/>
    <property type="match status" value="2"/>
</dbReference>
<proteinExistence type="predicted"/>
<evidence type="ECO:0000256" key="5">
    <source>
        <dbReference type="SAM" id="MobiDB-lite"/>
    </source>
</evidence>
<feature type="region of interest" description="Disordered" evidence="5">
    <location>
        <begin position="859"/>
        <end position="886"/>
    </location>
</feature>
<keyword evidence="4 6" id="KW-0472">Membrane</keyword>
<feature type="domain" description="Sugar phosphate transporter" evidence="7">
    <location>
        <begin position="992"/>
        <end position="1061"/>
    </location>
</feature>
<feature type="compositionally biased region" description="Pro residues" evidence="5">
    <location>
        <begin position="863"/>
        <end position="872"/>
    </location>
</feature>
<feature type="region of interest" description="Disordered" evidence="5">
    <location>
        <begin position="205"/>
        <end position="224"/>
    </location>
</feature>
<feature type="transmembrane region" description="Helical" evidence="6">
    <location>
        <begin position="679"/>
        <end position="697"/>
    </location>
</feature>
<dbReference type="EMBL" id="JAACJJ010000015">
    <property type="protein sequence ID" value="KAF5325189.1"/>
    <property type="molecule type" value="Genomic_DNA"/>
</dbReference>
<feature type="transmembrane region" description="Helical" evidence="6">
    <location>
        <begin position="901"/>
        <end position="921"/>
    </location>
</feature>
<sequence>MPVSTQTTTAPLPPSRSQSHSPCDSLVLKATSSLSASASSSSTATLSSNAAQPASPSHKPSQPSPSPASEFASSALTTSASSAYSSTSTTTVNSTIVTLAQIHTPHDSDSGNANIDISLGGADFATNAYVETASSLQVHHDGSLHQPTPSLPSTSAFPPTSNGKGRTRSPSITPRPLHLNGITQTNGHIGTVSVDLVQSDAFADSPASSPTYTTTTFSSSSSSIASDSVFHGHGSGMNAGGAWFGVPQLVLHAPKEEATEPSMLHEEIAPSSAMPESSTSTSSTIVQSGPPKNHHRASQSSTSRAVPRPLRLSHSNTNHSTTNSLHQRAFQSDDLRTPITPAYNVYSTYSIGAGGIGAVPVEHSISEGAGSAILGGSSHGHHEKGTLERATSTATDTSDSLHPAYSGYGYNYPSSPTTRGGGMYEYDNFLDNEPVYGEDGHLLPSPSKSKFSSGGAPGLKRSLSGGSSGGGVLQQALRGVGGVTVGIGMGAGRVGRLFVPRFLRRRLRPVLAFLGSHSRPLTVPSISSSSSLRTSLSTSNKASSSTSGSSLWERWGESPVLWLLLYFGLNLSLTLYNKKVLISFPFPYSLTALHAACGSVGTLVMLRMEHQKALSGQGAGKASARPLTAMSMGSAEERQKSHLSGRELLTLFLFSILYTLNIVVSNASLRLVTVPFHQVVRASAPFFTIIFAAAILGKRCTRRKLFALVPVVVGVGFATYGDYYFTAFGFILTLLGTVLAALKTILTNCILVKPGAKPTSSISPAPTSPNAKHTLPVAAEIGHPLHQHVHQSISRPTSPMSANHEYFDVHDTSRDQGPAFPPSFFGSLFALIKERASSSSSSSTMPSYENEKLPVSPMSSYYPVPPKSPRSPYPQHSQYSSGSGGTGPLGLPTLTLSPLHLLYLMSPLALVQTLLLAYFTGELARVHAHLFPTSLSALANASAPIVTGAAGLASPGAAIGMGARAAVAGRVAMAMGVRAGHRVGAMGANGRFWLLLNGILAFFLNVVSFNANRRVGPLGMSVAANVKQVLTVLCAVTMFNLTITPANGVGIALTLLGGALYAAVELQEKRDREGKRRVG</sequence>
<feature type="transmembrane region" description="Helical" evidence="6">
    <location>
        <begin position="704"/>
        <end position="721"/>
    </location>
</feature>
<dbReference type="Proteomes" id="UP000567179">
    <property type="component" value="Unassembled WGS sequence"/>
</dbReference>
<accession>A0A8H5BKQ2</accession>
<feature type="compositionally biased region" description="Polar residues" evidence="5">
    <location>
        <begin position="1"/>
        <end position="22"/>
    </location>
</feature>
<feature type="compositionally biased region" description="Low complexity" evidence="5">
    <location>
        <begin position="390"/>
        <end position="412"/>
    </location>
</feature>
<dbReference type="PANTHER" id="PTHR11132">
    <property type="entry name" value="SOLUTE CARRIER FAMILY 35"/>
    <property type="match status" value="1"/>
</dbReference>
<organism evidence="8 9">
    <name type="scientific">Psilocybe cf. subviscida</name>
    <dbReference type="NCBI Taxonomy" id="2480587"/>
    <lineage>
        <taxon>Eukaryota</taxon>
        <taxon>Fungi</taxon>
        <taxon>Dikarya</taxon>
        <taxon>Basidiomycota</taxon>
        <taxon>Agaricomycotina</taxon>
        <taxon>Agaricomycetes</taxon>
        <taxon>Agaricomycetidae</taxon>
        <taxon>Agaricales</taxon>
        <taxon>Agaricineae</taxon>
        <taxon>Strophariaceae</taxon>
        <taxon>Psilocybe</taxon>
    </lineage>
</organism>
<evidence type="ECO:0000256" key="2">
    <source>
        <dbReference type="ARBA" id="ARBA00022692"/>
    </source>
</evidence>
<feature type="transmembrane region" description="Helical" evidence="6">
    <location>
        <begin position="588"/>
        <end position="606"/>
    </location>
</feature>
<evidence type="ECO:0000259" key="7">
    <source>
        <dbReference type="Pfam" id="PF03151"/>
    </source>
</evidence>
<dbReference type="AlphaFoldDB" id="A0A8H5BKQ2"/>
<dbReference type="InterPro" id="IPR050186">
    <property type="entry name" value="TPT_transporter"/>
</dbReference>
<feature type="transmembrane region" description="Helical" evidence="6">
    <location>
        <begin position="1049"/>
        <end position="1066"/>
    </location>
</feature>
<name>A0A8H5BKQ2_9AGAR</name>
<feature type="domain" description="Sugar phosphate transporter" evidence="7">
    <location>
        <begin position="562"/>
        <end position="753"/>
    </location>
</feature>
<keyword evidence="2 6" id="KW-0812">Transmembrane</keyword>
<feature type="region of interest" description="Disordered" evidence="5">
    <location>
        <begin position="138"/>
        <end position="175"/>
    </location>
</feature>
<evidence type="ECO:0000256" key="6">
    <source>
        <dbReference type="SAM" id="Phobius"/>
    </source>
</evidence>
<gene>
    <name evidence="8" type="ORF">D9619_009754</name>
</gene>
<feature type="compositionally biased region" description="Basic and acidic residues" evidence="5">
    <location>
        <begin position="258"/>
        <end position="268"/>
    </location>
</feature>
<evidence type="ECO:0000256" key="4">
    <source>
        <dbReference type="ARBA" id="ARBA00023136"/>
    </source>
</evidence>
<evidence type="ECO:0000256" key="3">
    <source>
        <dbReference type="ARBA" id="ARBA00022989"/>
    </source>
</evidence>
<dbReference type="GO" id="GO:0016020">
    <property type="term" value="C:membrane"/>
    <property type="evidence" value="ECO:0007669"/>
    <property type="project" value="UniProtKB-SubCell"/>
</dbReference>
<keyword evidence="3 6" id="KW-1133">Transmembrane helix</keyword>
<keyword evidence="9" id="KW-1185">Reference proteome</keyword>
<feature type="compositionally biased region" description="Polar residues" evidence="5">
    <location>
        <begin position="145"/>
        <end position="172"/>
    </location>
</feature>
<dbReference type="SUPFAM" id="SSF103481">
    <property type="entry name" value="Multidrug resistance efflux transporter EmrE"/>
    <property type="match status" value="1"/>
</dbReference>
<dbReference type="InterPro" id="IPR037185">
    <property type="entry name" value="EmrE-like"/>
</dbReference>